<proteinExistence type="predicted"/>
<gene>
    <name evidence="1" type="ORF">ERS852456_02564</name>
</gene>
<dbReference type="PANTHER" id="PTHR36847">
    <property type="entry name" value="AMIDOLIGASE ENZYME"/>
    <property type="match status" value="1"/>
</dbReference>
<protein>
    <submittedName>
        <fullName evidence="1">Putative amidoligase enzyme</fullName>
    </submittedName>
</protein>
<dbReference type="GO" id="GO:0016874">
    <property type="term" value="F:ligase activity"/>
    <property type="evidence" value="ECO:0007669"/>
    <property type="project" value="UniProtKB-KW"/>
</dbReference>
<sequence length="313" mass="35838">MNEKTRIQIEEMKKQTIGVEVEMYNITREKAARTIAEYFHTEGTVKYIGGSYSAWACKDNKGREWKITRDSSIQAASDDEKAELGTPILTYEDIPDLQEILRQLRHKGAKSDPAHMCGVHIHIGLNGHTPKSLRNLANIMASHESLLISAMRLDRNRINRYCRTVDPSFLERLNRRKPKTMEQLADIWYEGVWGSRNQHYNDSRYRMLNYHACFTHKTIEFRCFQFANAGNGRKGGLHAGELKSYIQLCLALSQMAKTVASASPKQPQVENPKYAMRTWLLRLGFIGDEFATARDILTKNLEGDTAFRHGRAA</sequence>
<dbReference type="PANTHER" id="PTHR36847:SF1">
    <property type="entry name" value="AMIDOLIGASE ENZYME"/>
    <property type="match status" value="1"/>
</dbReference>
<evidence type="ECO:0000313" key="1">
    <source>
        <dbReference type="EMBL" id="CUO43872.1"/>
    </source>
</evidence>
<evidence type="ECO:0000313" key="2">
    <source>
        <dbReference type="Proteomes" id="UP000095787"/>
    </source>
</evidence>
<dbReference type="Proteomes" id="UP000095787">
    <property type="component" value="Unassembled WGS sequence"/>
</dbReference>
<name>A0A174F0K6_9FIRM</name>
<reference evidence="1 2" key="1">
    <citation type="submission" date="2015-09" db="EMBL/GenBank/DDBJ databases">
        <authorList>
            <consortium name="Pathogen Informatics"/>
        </authorList>
    </citation>
    <scope>NUCLEOTIDE SEQUENCE [LARGE SCALE GENOMIC DNA]</scope>
    <source>
        <strain evidence="1 2">2789STDY5834841</strain>
    </source>
</reference>
<dbReference type="Pfam" id="PF12224">
    <property type="entry name" value="Amidoligase_2"/>
    <property type="match status" value="1"/>
</dbReference>
<keyword evidence="1" id="KW-0436">Ligase</keyword>
<accession>A0A174F0K6</accession>
<organism evidence="1 2">
    <name type="scientific">[Ruminococcus] torques</name>
    <dbReference type="NCBI Taxonomy" id="33039"/>
    <lineage>
        <taxon>Bacteria</taxon>
        <taxon>Bacillati</taxon>
        <taxon>Bacillota</taxon>
        <taxon>Clostridia</taxon>
        <taxon>Lachnospirales</taxon>
        <taxon>Lachnospiraceae</taxon>
        <taxon>Mediterraneibacter</taxon>
    </lineage>
</organism>
<dbReference type="InterPro" id="IPR022025">
    <property type="entry name" value="Amidoligase_2"/>
</dbReference>
<dbReference type="EMBL" id="CYZO01000049">
    <property type="protein sequence ID" value="CUO43872.1"/>
    <property type="molecule type" value="Genomic_DNA"/>
</dbReference>
<dbReference type="AlphaFoldDB" id="A0A174F0K6"/>
<dbReference type="RefSeq" id="WP_009320868.1">
    <property type="nucleotide sequence ID" value="NZ_CYZO01000049.1"/>
</dbReference>